<evidence type="ECO:0000256" key="4">
    <source>
        <dbReference type="ARBA" id="ARBA00023004"/>
    </source>
</evidence>
<dbReference type="SUPFAM" id="SSF50974">
    <property type="entry name" value="Nitrous oxide reductase, N-terminal domain"/>
    <property type="match status" value="1"/>
</dbReference>
<keyword evidence="3 7" id="KW-0732">Signal</keyword>
<reference evidence="9" key="1">
    <citation type="journal article" date="2013" name="Int. J. Syst. Evol. Microbiol.">
        <title>Polycladomyces abyssicola gen. nov., sp. nov., a thermophilic filamentous bacterium isolated from hemipelagic sediment.</title>
        <authorList>
            <person name="Tsubouchi T."/>
            <person name="Shimane Y."/>
            <person name="Mori K."/>
            <person name="Usui K."/>
            <person name="Hiraki T."/>
            <person name="Tame A."/>
            <person name="Uematsu K."/>
            <person name="Maruyama T."/>
            <person name="Hatada Y."/>
        </authorList>
    </citation>
    <scope>NUCLEOTIDE SEQUENCE</scope>
    <source>
        <strain evidence="9">JIR-001</strain>
    </source>
</reference>
<keyword evidence="2 5" id="KW-0479">Metal-binding</keyword>
<evidence type="ECO:0000256" key="3">
    <source>
        <dbReference type="ARBA" id="ARBA00022729"/>
    </source>
</evidence>
<dbReference type="InterPro" id="IPR015943">
    <property type="entry name" value="WD40/YVTN_repeat-like_dom_sf"/>
</dbReference>
<evidence type="ECO:0000256" key="7">
    <source>
        <dbReference type="SAM" id="SignalP"/>
    </source>
</evidence>
<dbReference type="Pfam" id="PF21783">
    <property type="entry name" value="YNCE"/>
    <property type="match status" value="1"/>
</dbReference>
<organism evidence="9 10">
    <name type="scientific">Polycladomyces abyssicola</name>
    <dbReference type="NCBI Taxonomy" id="1125966"/>
    <lineage>
        <taxon>Bacteria</taxon>
        <taxon>Bacillati</taxon>
        <taxon>Bacillota</taxon>
        <taxon>Bacilli</taxon>
        <taxon>Bacillales</taxon>
        <taxon>Thermoactinomycetaceae</taxon>
        <taxon>Polycladomyces</taxon>
    </lineage>
</organism>
<dbReference type="Pfam" id="PF10282">
    <property type="entry name" value="Lactonase"/>
    <property type="match status" value="1"/>
</dbReference>
<feature type="domain" description="Cytochrome c" evidence="8">
    <location>
        <begin position="384"/>
        <end position="499"/>
    </location>
</feature>
<dbReference type="PROSITE" id="PS51007">
    <property type="entry name" value="CYTC"/>
    <property type="match status" value="2"/>
</dbReference>
<reference evidence="9" key="2">
    <citation type="journal article" date="2021" name="Microbiol. Resour. Announc.">
        <title>Complete Genome Sequence of Polycladomyces abyssicola JIR-001T, Isolated from Hemipelagic Sediment in Deep Seawater.</title>
        <authorList>
            <person name="Tsubouchi T."/>
            <person name="Kaneko Y."/>
        </authorList>
    </citation>
    <scope>NUCLEOTIDE SEQUENCE</scope>
    <source>
        <strain evidence="9">JIR-001</strain>
    </source>
</reference>
<dbReference type="EMBL" id="AP024601">
    <property type="protein sequence ID" value="BCU81610.1"/>
    <property type="molecule type" value="Genomic_DNA"/>
</dbReference>
<dbReference type="InterPro" id="IPR011964">
    <property type="entry name" value="YVTN_b-propeller_repeat"/>
</dbReference>
<feature type="region of interest" description="Disordered" evidence="6">
    <location>
        <begin position="565"/>
        <end position="585"/>
    </location>
</feature>
<dbReference type="InterPro" id="IPR036909">
    <property type="entry name" value="Cyt_c-like_dom_sf"/>
</dbReference>
<dbReference type="PANTHER" id="PTHR47197">
    <property type="entry name" value="PROTEIN NIRF"/>
    <property type="match status" value="1"/>
</dbReference>
<dbReference type="SUPFAM" id="SSF46626">
    <property type="entry name" value="Cytochrome c"/>
    <property type="match status" value="2"/>
</dbReference>
<accession>A0A8D5UGP4</accession>
<evidence type="ECO:0000256" key="6">
    <source>
        <dbReference type="SAM" id="MobiDB-lite"/>
    </source>
</evidence>
<feature type="chain" id="PRO_5038688918" description="Cytochrome c domain-containing protein" evidence="7">
    <location>
        <begin position="16"/>
        <end position="647"/>
    </location>
</feature>
<dbReference type="InterPro" id="IPR009056">
    <property type="entry name" value="Cyt_c-like_dom"/>
</dbReference>
<evidence type="ECO:0000256" key="2">
    <source>
        <dbReference type="ARBA" id="ARBA00022723"/>
    </source>
</evidence>
<dbReference type="GO" id="GO:0009055">
    <property type="term" value="F:electron transfer activity"/>
    <property type="evidence" value="ECO:0007669"/>
    <property type="project" value="InterPro"/>
</dbReference>
<dbReference type="InterPro" id="IPR011045">
    <property type="entry name" value="N2O_reductase_N"/>
</dbReference>
<sequence>MLWLAVLLMGAAVWAGCETEADPVRHEAVSTRNVIMNRDGSTLYVANIDVPTITVVNAKTRKVVKEIPVCKDPATLALSPDESKLAVACTGADRVDVIDVEEGEVEQQLKVKGEPYGVLFSPDGNRLYVSAYRADQVDVVDTDTWQITKQIPVSDGPRAMALTADGGKLYTVHYLSGKISVIDTRSEQARKVVALSPSPDKSDRKKSQGVPNTLEAITISPDGKRAWVAHLLTNIDTPIKFDETIFPAISVLDLTRDEEIPDERKELFEEINVKDTNNVTMIVSNPSDIVFHPDGKKVYVLMGGSEDLVVFDLDRGGNATSILRRVPGDNPRGLAISRDGARLYVHNAMSLDMAFIDTNAADPYSGPSVNGSNLRLVKKDSLSPVVRQGKRLFFSANSDEYAADITKDNWMSCASCHANGETNGLTMMTPKGPRNTPSNVLAMETGRFLWDGSRDDFEDYILTVQGEMGGMLKYDPGKPLPPKVKEMYRALAEYLKTIPVPKNPDIPDNVEQTAEWKRGKEIFEGKGRCIQCHAGRNFTDSAMAVDANGKLTVFTLSHLYDVGTKNPLDRGNPGDPRAGMKNPRPPYLFDVPTLRGVFATPPYLHDGSAQTIRDVLVTRNGQGKHGNVSGLSEADLRALTLYLESLD</sequence>
<dbReference type="GO" id="GO:0046872">
    <property type="term" value="F:metal ion binding"/>
    <property type="evidence" value="ECO:0007669"/>
    <property type="project" value="UniProtKB-KW"/>
</dbReference>
<dbReference type="AlphaFoldDB" id="A0A8D5UGP4"/>
<dbReference type="InterPro" id="IPR051200">
    <property type="entry name" value="Host-pathogen_enzymatic-act"/>
</dbReference>
<dbReference type="KEGG" id="pabs:JIR001_13930"/>
<evidence type="ECO:0000259" key="8">
    <source>
        <dbReference type="PROSITE" id="PS51007"/>
    </source>
</evidence>
<dbReference type="Proteomes" id="UP000677436">
    <property type="component" value="Chromosome"/>
</dbReference>
<dbReference type="InterPro" id="IPR048433">
    <property type="entry name" value="YNCE-like_beta-prop"/>
</dbReference>
<evidence type="ECO:0000256" key="5">
    <source>
        <dbReference type="PROSITE-ProRule" id="PRU00433"/>
    </source>
</evidence>
<dbReference type="Gene3D" id="1.10.760.10">
    <property type="entry name" value="Cytochrome c-like domain"/>
    <property type="match status" value="2"/>
</dbReference>
<dbReference type="NCBIfam" id="TIGR02276">
    <property type="entry name" value="beta_rpt_yvtn"/>
    <property type="match status" value="1"/>
</dbReference>
<feature type="domain" description="Cytochrome c" evidence="8">
    <location>
        <begin position="514"/>
        <end position="647"/>
    </location>
</feature>
<evidence type="ECO:0000313" key="9">
    <source>
        <dbReference type="EMBL" id="BCU81610.1"/>
    </source>
</evidence>
<name>A0A8D5UGP4_9BACL</name>
<evidence type="ECO:0000256" key="1">
    <source>
        <dbReference type="ARBA" id="ARBA00022617"/>
    </source>
</evidence>
<proteinExistence type="predicted"/>
<dbReference type="Gene3D" id="2.130.10.10">
    <property type="entry name" value="YVTN repeat-like/Quinoprotein amine dehydrogenase"/>
    <property type="match status" value="2"/>
</dbReference>
<dbReference type="InterPro" id="IPR019405">
    <property type="entry name" value="Lactonase_7-beta_prop"/>
</dbReference>
<protein>
    <recommendedName>
        <fullName evidence="8">Cytochrome c domain-containing protein</fullName>
    </recommendedName>
</protein>
<keyword evidence="4 5" id="KW-0408">Iron</keyword>
<dbReference type="PANTHER" id="PTHR47197:SF3">
    <property type="entry name" value="DIHYDRO-HEME D1 DEHYDROGENASE"/>
    <property type="match status" value="1"/>
</dbReference>
<gene>
    <name evidence="9" type="ORF">JIR001_13930</name>
</gene>
<evidence type="ECO:0000313" key="10">
    <source>
        <dbReference type="Proteomes" id="UP000677436"/>
    </source>
</evidence>
<keyword evidence="1 5" id="KW-0349">Heme</keyword>
<feature type="signal peptide" evidence="7">
    <location>
        <begin position="1"/>
        <end position="15"/>
    </location>
</feature>
<dbReference type="GO" id="GO:0020037">
    <property type="term" value="F:heme binding"/>
    <property type="evidence" value="ECO:0007669"/>
    <property type="project" value="InterPro"/>
</dbReference>
<keyword evidence="10" id="KW-1185">Reference proteome</keyword>